<organism evidence="1 2">
    <name type="scientific">Mycolicibacter kumamotonensis</name>
    <dbReference type="NCBI Taxonomy" id="354243"/>
    <lineage>
        <taxon>Bacteria</taxon>
        <taxon>Bacillati</taxon>
        <taxon>Actinomycetota</taxon>
        <taxon>Actinomycetes</taxon>
        <taxon>Mycobacteriales</taxon>
        <taxon>Mycobacteriaceae</taxon>
        <taxon>Mycolicibacter</taxon>
    </lineage>
</organism>
<dbReference type="AlphaFoldDB" id="A0A1B8SL93"/>
<comment type="caution">
    <text evidence="1">The sequence shown here is derived from an EMBL/GenBank/DDBJ whole genome shotgun (WGS) entry which is preliminary data.</text>
</comment>
<reference evidence="1 2" key="1">
    <citation type="submission" date="2015-06" db="EMBL/GenBank/DDBJ databases">
        <title>Genome sequence of Mycobacterium kumamotonense strain Roo.</title>
        <authorList>
            <person name="Greninger A.L."/>
            <person name="Cunningham G."/>
            <person name="Miller S."/>
        </authorList>
    </citation>
    <scope>NUCLEOTIDE SEQUENCE [LARGE SCALE GENOMIC DNA]</scope>
    <source>
        <strain evidence="1 2">Roo</strain>
    </source>
</reference>
<keyword evidence="2" id="KW-1185">Reference proteome</keyword>
<evidence type="ECO:0000313" key="1">
    <source>
        <dbReference type="EMBL" id="OBY33501.1"/>
    </source>
</evidence>
<proteinExistence type="predicted"/>
<accession>A0A1B8SL93</accession>
<dbReference type="RefSeq" id="WP_065286773.1">
    <property type="nucleotide sequence ID" value="NZ_LFOE01000001.1"/>
</dbReference>
<name>A0A1B8SL93_9MYCO</name>
<sequence>MAKTHPDCVDADAFTGQWMALLINGKPTMGEGTTDIDGATVIHTQEGSLRGVVEGPAVIEGYCWVKWENGKWGLHRIKELQTLDRH</sequence>
<protein>
    <submittedName>
        <fullName evidence="1">Uncharacterized protein</fullName>
    </submittedName>
</protein>
<dbReference type="EMBL" id="LFOE01000001">
    <property type="protein sequence ID" value="OBY33501.1"/>
    <property type="molecule type" value="Genomic_DNA"/>
</dbReference>
<evidence type="ECO:0000313" key="2">
    <source>
        <dbReference type="Proteomes" id="UP000092668"/>
    </source>
</evidence>
<dbReference type="Proteomes" id="UP000092668">
    <property type="component" value="Unassembled WGS sequence"/>
</dbReference>
<gene>
    <name evidence="1" type="ORF">ACT18_00725</name>
</gene>